<sequence length="224" mass="24356">MTNGNSGVIIIQWHCRGFPARKAVVHRHIRHAACKPDVNLLQETLMAAPTLTGSRQPLPTIEGKGQCTPVRKGPTFVDHELGGVQADHSFVEVIPAKCGKQSIFLLNVYRNPSKRRKGLRALLQLAISTTMSRMLIPGADFTAAEAEWGYGYNTAKGENLAQDTHALDFALITDPALSTRLGNLATRDAIPELTFITNTETATVTCSNTMVDLGSDHAFVEIHV</sequence>
<accession>A0A9J6FFA2</accession>
<dbReference type="Proteomes" id="UP000821853">
    <property type="component" value="Unassembled WGS sequence"/>
</dbReference>
<evidence type="ECO:0000313" key="3">
    <source>
        <dbReference type="Proteomes" id="UP000821853"/>
    </source>
</evidence>
<dbReference type="Gene3D" id="3.60.10.10">
    <property type="entry name" value="Endonuclease/exonuclease/phosphatase"/>
    <property type="match status" value="1"/>
</dbReference>
<gene>
    <name evidence="2" type="ORF">HPB48_006775</name>
</gene>
<dbReference type="InterPro" id="IPR005135">
    <property type="entry name" value="Endo/exonuclease/phosphatase"/>
</dbReference>
<feature type="domain" description="Endonuclease/exonuclease/phosphatase" evidence="1">
    <location>
        <begin position="104"/>
        <end position="220"/>
    </location>
</feature>
<evidence type="ECO:0000313" key="2">
    <source>
        <dbReference type="EMBL" id="KAH9365022.1"/>
    </source>
</evidence>
<name>A0A9J6FFA2_HAELO</name>
<dbReference type="SUPFAM" id="SSF56219">
    <property type="entry name" value="DNase I-like"/>
    <property type="match status" value="1"/>
</dbReference>
<dbReference type="InterPro" id="IPR036691">
    <property type="entry name" value="Endo/exonu/phosph_ase_sf"/>
</dbReference>
<evidence type="ECO:0000259" key="1">
    <source>
        <dbReference type="Pfam" id="PF14529"/>
    </source>
</evidence>
<comment type="caution">
    <text evidence="2">The sequence shown here is derived from an EMBL/GenBank/DDBJ whole genome shotgun (WGS) entry which is preliminary data.</text>
</comment>
<dbReference type="GO" id="GO:0003824">
    <property type="term" value="F:catalytic activity"/>
    <property type="evidence" value="ECO:0007669"/>
    <property type="project" value="InterPro"/>
</dbReference>
<organism evidence="2 3">
    <name type="scientific">Haemaphysalis longicornis</name>
    <name type="common">Bush tick</name>
    <dbReference type="NCBI Taxonomy" id="44386"/>
    <lineage>
        <taxon>Eukaryota</taxon>
        <taxon>Metazoa</taxon>
        <taxon>Ecdysozoa</taxon>
        <taxon>Arthropoda</taxon>
        <taxon>Chelicerata</taxon>
        <taxon>Arachnida</taxon>
        <taxon>Acari</taxon>
        <taxon>Parasitiformes</taxon>
        <taxon>Ixodida</taxon>
        <taxon>Ixodoidea</taxon>
        <taxon>Ixodidae</taxon>
        <taxon>Haemaphysalinae</taxon>
        <taxon>Haemaphysalis</taxon>
    </lineage>
</organism>
<reference evidence="2 3" key="1">
    <citation type="journal article" date="2020" name="Cell">
        <title>Large-Scale Comparative Analyses of Tick Genomes Elucidate Their Genetic Diversity and Vector Capacities.</title>
        <authorList>
            <consortium name="Tick Genome and Microbiome Consortium (TIGMIC)"/>
            <person name="Jia N."/>
            <person name="Wang J."/>
            <person name="Shi W."/>
            <person name="Du L."/>
            <person name="Sun Y."/>
            <person name="Zhan W."/>
            <person name="Jiang J.F."/>
            <person name="Wang Q."/>
            <person name="Zhang B."/>
            <person name="Ji P."/>
            <person name="Bell-Sakyi L."/>
            <person name="Cui X.M."/>
            <person name="Yuan T.T."/>
            <person name="Jiang B.G."/>
            <person name="Yang W.F."/>
            <person name="Lam T.T."/>
            <person name="Chang Q.C."/>
            <person name="Ding S.J."/>
            <person name="Wang X.J."/>
            <person name="Zhu J.G."/>
            <person name="Ruan X.D."/>
            <person name="Zhao L."/>
            <person name="Wei J.T."/>
            <person name="Ye R.Z."/>
            <person name="Que T.C."/>
            <person name="Du C.H."/>
            <person name="Zhou Y.H."/>
            <person name="Cheng J.X."/>
            <person name="Dai P.F."/>
            <person name="Guo W.B."/>
            <person name="Han X.H."/>
            <person name="Huang E.J."/>
            <person name="Li L.F."/>
            <person name="Wei W."/>
            <person name="Gao Y.C."/>
            <person name="Liu J.Z."/>
            <person name="Shao H.Z."/>
            <person name="Wang X."/>
            <person name="Wang C.C."/>
            <person name="Yang T.C."/>
            <person name="Huo Q.B."/>
            <person name="Li W."/>
            <person name="Chen H.Y."/>
            <person name="Chen S.E."/>
            <person name="Zhou L.G."/>
            <person name="Ni X.B."/>
            <person name="Tian J.H."/>
            <person name="Sheng Y."/>
            <person name="Liu T."/>
            <person name="Pan Y.S."/>
            <person name="Xia L.Y."/>
            <person name="Li J."/>
            <person name="Zhao F."/>
            <person name="Cao W.C."/>
        </authorList>
    </citation>
    <scope>NUCLEOTIDE SEQUENCE [LARGE SCALE GENOMIC DNA]</scope>
    <source>
        <strain evidence="2">HaeL-2018</strain>
    </source>
</reference>
<dbReference type="VEuPathDB" id="VectorBase:HLOH_056050"/>
<dbReference type="AlphaFoldDB" id="A0A9J6FFA2"/>
<dbReference type="Pfam" id="PF14529">
    <property type="entry name" value="Exo_endo_phos_2"/>
    <property type="match status" value="1"/>
</dbReference>
<proteinExistence type="predicted"/>
<dbReference type="OrthoDB" id="6538096at2759"/>
<keyword evidence="3" id="KW-1185">Reference proteome</keyword>
<dbReference type="EMBL" id="JABSTR010000003">
    <property type="protein sequence ID" value="KAH9365022.1"/>
    <property type="molecule type" value="Genomic_DNA"/>
</dbReference>
<protein>
    <recommendedName>
        <fullName evidence="1">Endonuclease/exonuclease/phosphatase domain-containing protein</fullName>
    </recommendedName>
</protein>